<dbReference type="Pfam" id="PF14903">
    <property type="entry name" value="WG_beta_rep"/>
    <property type="match status" value="8"/>
</dbReference>
<gene>
    <name evidence="1" type="ORF">EG346_07055</name>
</gene>
<reference evidence="2" key="1">
    <citation type="submission" date="2018-11" db="EMBL/GenBank/DDBJ databases">
        <title>Proposal to divide the Flavobacteriaceae and reorganize its genera based on Amino Acid Identity values calculated from whole genome sequences.</title>
        <authorList>
            <person name="Nicholson A.C."/>
            <person name="Gulvik C.A."/>
            <person name="Whitney A.M."/>
            <person name="Humrighouse B.W."/>
            <person name="Bell M."/>
            <person name="Holmes B."/>
            <person name="Steigerwalt A.G."/>
            <person name="Villarma A."/>
            <person name="Sheth M."/>
            <person name="Batra D."/>
            <person name="Pryor J."/>
            <person name="Bernardet J.-F."/>
            <person name="Hugo C."/>
            <person name="Kampfer P."/>
            <person name="Newman J."/>
            <person name="McQuiston J.R."/>
        </authorList>
    </citation>
    <scope>NUCLEOTIDE SEQUENCE [LARGE SCALE GENOMIC DNA]</scope>
    <source>
        <strain evidence="2">G0188</strain>
    </source>
</reference>
<dbReference type="Proteomes" id="UP000273270">
    <property type="component" value="Chromosome"/>
</dbReference>
<dbReference type="InterPro" id="IPR032774">
    <property type="entry name" value="WG_beta_rep"/>
</dbReference>
<dbReference type="PANTHER" id="PTHR37841">
    <property type="entry name" value="GLR2918 PROTEIN"/>
    <property type="match status" value="1"/>
</dbReference>
<dbReference type="EMBL" id="CP033920">
    <property type="protein sequence ID" value="AZA47963.1"/>
    <property type="molecule type" value="Genomic_DNA"/>
</dbReference>
<accession>A0A3G6NIQ1</accession>
<dbReference type="RefSeq" id="WP_123877684.1">
    <property type="nucleotide sequence ID" value="NZ_CP033920.1"/>
</dbReference>
<dbReference type="AlphaFoldDB" id="A0A3G6NIQ1"/>
<dbReference type="OrthoDB" id="623514at2"/>
<sequence>MKHIIFLIFVILVSCHSKSQNKLDFSKQNISYTERDEETDWIRTRLKIPDKWGYIDKDSLVMIPFEYDFLNPFKEGVAYAKNNNKEFFITKKNVRLKGDFEAVGIFSEGLAPVKKNGKWGFIDYQANLVIPIQYDEVDCFRPSGLCAVTKNGKSGFINKSGAEIIPVIYDEASQEMKDQNVIVKKNNKWAVFDNSGKQLSDFLYDSFKRASISDFSKDIFTRDQSTFFENGAALVEANGKYIFINRKAQAAFLNNEFDSASVFDTFKNAIVKRNGKFGIIKTDGTFKVPLQYDFINYFESNHAFSEYYNARKGKIYSIFNKDLKKIGESYEAVYNDFSNSDPTLIYKNLKRKYGIVDWQGNVIVPFEYDELRQIENTTFLWVKKGDFYGIISEKGQIKIPIKYKEITSVYDKFDNIENASKCLFIINGMVVDINNNVIIKGYDSLIPLYYNHNKLIASKNKKFGIIDISKKVLLPLEYDEISNWVEYGPEKRQFIEKNGKHGLIEFETFKIIIPPIYDQFISRENLIFASKNGKTGILDINNKEICPFIFDQIRPHKYFGYDGGQHTMFYSKKGNAHFQINLEGKILKEISEKEYKNYTEHQNK</sequence>
<organism evidence="1 2">
    <name type="scientific">Chryseobacterium carnipullorum</name>
    <dbReference type="NCBI Taxonomy" id="1124835"/>
    <lineage>
        <taxon>Bacteria</taxon>
        <taxon>Pseudomonadati</taxon>
        <taxon>Bacteroidota</taxon>
        <taxon>Flavobacteriia</taxon>
        <taxon>Flavobacteriales</taxon>
        <taxon>Weeksellaceae</taxon>
        <taxon>Chryseobacterium group</taxon>
        <taxon>Chryseobacterium</taxon>
    </lineage>
</organism>
<dbReference type="KEGG" id="ccau:EG346_07055"/>
<dbReference type="SUPFAM" id="SSF69360">
    <property type="entry name" value="Cell wall binding repeat"/>
    <property type="match status" value="1"/>
</dbReference>
<evidence type="ECO:0000313" key="2">
    <source>
        <dbReference type="Proteomes" id="UP000273270"/>
    </source>
</evidence>
<name>A0A3G6NIQ1_CHRCU</name>
<dbReference type="PANTHER" id="PTHR37841:SF1">
    <property type="entry name" value="DUF3298 DOMAIN-CONTAINING PROTEIN"/>
    <property type="match status" value="1"/>
</dbReference>
<keyword evidence="2" id="KW-1185">Reference proteome</keyword>
<dbReference type="PROSITE" id="PS51257">
    <property type="entry name" value="PROKAR_LIPOPROTEIN"/>
    <property type="match status" value="1"/>
</dbReference>
<evidence type="ECO:0000313" key="1">
    <source>
        <dbReference type="EMBL" id="AZA47963.1"/>
    </source>
</evidence>
<protein>
    <submittedName>
        <fullName evidence="1">WG repeat-containing protein</fullName>
    </submittedName>
</protein>
<proteinExistence type="predicted"/>